<evidence type="ECO:0000313" key="3">
    <source>
        <dbReference type="EMBL" id="GLQ35275.1"/>
    </source>
</evidence>
<evidence type="ECO:0008006" key="5">
    <source>
        <dbReference type="Google" id="ProtNLM"/>
    </source>
</evidence>
<sequence length="68" mass="7121">MRFFGIFLCLSAAPSYAHVGHWGDLAGHSHWAAAAALGAAAAVAVWAGRKKSKKPDQESEPATESQEA</sequence>
<dbReference type="EMBL" id="BSNN01000004">
    <property type="protein sequence ID" value="GLQ35275.1"/>
    <property type="molecule type" value="Genomic_DNA"/>
</dbReference>
<accession>A0ABQ5VVI3</accession>
<keyword evidence="4" id="KW-1185">Reference proteome</keyword>
<dbReference type="Proteomes" id="UP001156694">
    <property type="component" value="Unassembled WGS sequence"/>
</dbReference>
<keyword evidence="2" id="KW-0732">Signal</keyword>
<evidence type="ECO:0000313" key="4">
    <source>
        <dbReference type="Proteomes" id="UP001156694"/>
    </source>
</evidence>
<gene>
    <name evidence="3" type="ORF">GCM10007939_15580</name>
</gene>
<feature type="region of interest" description="Disordered" evidence="1">
    <location>
        <begin position="49"/>
        <end position="68"/>
    </location>
</feature>
<feature type="chain" id="PRO_5046853431" description="LPXTG cell wall anchor domain-containing protein" evidence="2">
    <location>
        <begin position="18"/>
        <end position="68"/>
    </location>
</feature>
<dbReference type="RefSeq" id="WP_284377515.1">
    <property type="nucleotide sequence ID" value="NZ_BSNN01000004.1"/>
</dbReference>
<proteinExistence type="predicted"/>
<dbReference type="InterPro" id="IPR046619">
    <property type="entry name" value="DUF6732"/>
</dbReference>
<organism evidence="3 4">
    <name type="scientific">Amylibacter marinus</name>
    <dbReference type="NCBI Taxonomy" id="1475483"/>
    <lineage>
        <taxon>Bacteria</taxon>
        <taxon>Pseudomonadati</taxon>
        <taxon>Pseudomonadota</taxon>
        <taxon>Alphaproteobacteria</taxon>
        <taxon>Rhodobacterales</taxon>
        <taxon>Paracoccaceae</taxon>
        <taxon>Amylibacter</taxon>
    </lineage>
</organism>
<protein>
    <recommendedName>
        <fullName evidence="5">LPXTG cell wall anchor domain-containing protein</fullName>
    </recommendedName>
</protein>
<feature type="signal peptide" evidence="2">
    <location>
        <begin position="1"/>
        <end position="17"/>
    </location>
</feature>
<reference evidence="4" key="1">
    <citation type="journal article" date="2019" name="Int. J. Syst. Evol. Microbiol.">
        <title>The Global Catalogue of Microorganisms (GCM) 10K type strain sequencing project: providing services to taxonomists for standard genome sequencing and annotation.</title>
        <authorList>
            <consortium name="The Broad Institute Genomics Platform"/>
            <consortium name="The Broad Institute Genome Sequencing Center for Infectious Disease"/>
            <person name="Wu L."/>
            <person name="Ma J."/>
        </authorList>
    </citation>
    <scope>NUCLEOTIDE SEQUENCE [LARGE SCALE GENOMIC DNA]</scope>
    <source>
        <strain evidence="4">NBRC 110140</strain>
    </source>
</reference>
<feature type="compositionally biased region" description="Acidic residues" evidence="1">
    <location>
        <begin position="58"/>
        <end position="68"/>
    </location>
</feature>
<name>A0ABQ5VVI3_9RHOB</name>
<evidence type="ECO:0000256" key="1">
    <source>
        <dbReference type="SAM" id="MobiDB-lite"/>
    </source>
</evidence>
<dbReference type="Pfam" id="PF20506">
    <property type="entry name" value="DUF6732"/>
    <property type="match status" value="1"/>
</dbReference>
<evidence type="ECO:0000256" key="2">
    <source>
        <dbReference type="SAM" id="SignalP"/>
    </source>
</evidence>
<comment type="caution">
    <text evidence="3">The sequence shown here is derived from an EMBL/GenBank/DDBJ whole genome shotgun (WGS) entry which is preliminary data.</text>
</comment>